<feature type="compositionally biased region" description="Basic and acidic residues" evidence="1">
    <location>
        <begin position="573"/>
        <end position="592"/>
    </location>
</feature>
<dbReference type="GO" id="GO:0000184">
    <property type="term" value="P:nuclear-transcribed mRNA catabolic process, nonsense-mediated decay"/>
    <property type="evidence" value="ECO:0007669"/>
    <property type="project" value="TreeGrafter"/>
</dbReference>
<evidence type="ECO:0000313" key="4">
    <source>
        <dbReference type="Proteomes" id="UP000077266"/>
    </source>
</evidence>
<feature type="compositionally biased region" description="Acidic residues" evidence="1">
    <location>
        <begin position="610"/>
        <end position="619"/>
    </location>
</feature>
<feature type="region of interest" description="Disordered" evidence="1">
    <location>
        <begin position="134"/>
        <end position="166"/>
    </location>
</feature>
<evidence type="ECO:0000256" key="1">
    <source>
        <dbReference type="SAM" id="MobiDB-lite"/>
    </source>
</evidence>
<dbReference type="STRING" id="1314781.A0A165QRY7"/>
<dbReference type="InterPro" id="IPR002716">
    <property type="entry name" value="PIN_dom"/>
</dbReference>
<evidence type="ECO:0000259" key="2">
    <source>
        <dbReference type="SMART" id="SM00670"/>
    </source>
</evidence>
<dbReference type="InterPro" id="IPR011990">
    <property type="entry name" value="TPR-like_helical_dom_sf"/>
</dbReference>
<dbReference type="InterPro" id="IPR029060">
    <property type="entry name" value="PIN-like_dom_sf"/>
</dbReference>
<feature type="domain" description="PIN" evidence="2">
    <location>
        <begin position="937"/>
        <end position="1088"/>
    </location>
</feature>
<feature type="region of interest" description="Disordered" evidence="1">
    <location>
        <begin position="26"/>
        <end position="119"/>
    </location>
</feature>
<dbReference type="CDD" id="cd09880">
    <property type="entry name" value="PIN_Smg5-6-like"/>
    <property type="match status" value="1"/>
</dbReference>
<reference evidence="3 4" key="1">
    <citation type="journal article" date="2016" name="Mol. Biol. Evol.">
        <title>Comparative Genomics of Early-Diverging Mushroom-Forming Fungi Provides Insights into the Origins of Lignocellulose Decay Capabilities.</title>
        <authorList>
            <person name="Nagy L.G."/>
            <person name="Riley R."/>
            <person name="Tritt A."/>
            <person name="Adam C."/>
            <person name="Daum C."/>
            <person name="Floudas D."/>
            <person name="Sun H."/>
            <person name="Yadav J.S."/>
            <person name="Pangilinan J."/>
            <person name="Larsson K.H."/>
            <person name="Matsuura K."/>
            <person name="Barry K."/>
            <person name="Labutti K."/>
            <person name="Kuo R."/>
            <person name="Ohm R.A."/>
            <person name="Bhattacharya S.S."/>
            <person name="Shirouzu T."/>
            <person name="Yoshinaga Y."/>
            <person name="Martin F.M."/>
            <person name="Grigoriev I.V."/>
            <person name="Hibbett D.S."/>
        </authorList>
    </citation>
    <scope>NUCLEOTIDE SEQUENCE [LARGE SCALE GENOMIC DNA]</scope>
    <source>
        <strain evidence="3 4">HHB12029</strain>
    </source>
</reference>
<feature type="compositionally biased region" description="Acidic residues" evidence="1">
    <location>
        <begin position="866"/>
        <end position="891"/>
    </location>
</feature>
<keyword evidence="4" id="KW-1185">Reference proteome</keyword>
<dbReference type="Gene3D" id="1.25.40.10">
    <property type="entry name" value="Tetratricopeptide repeat domain"/>
    <property type="match status" value="1"/>
</dbReference>
<dbReference type="OrthoDB" id="2017974at2759"/>
<dbReference type="InterPro" id="IPR018834">
    <property type="entry name" value="DNA/RNA-bd_Est1-type"/>
</dbReference>
<protein>
    <recommendedName>
        <fullName evidence="2">PIN domain-containing protein</fullName>
    </recommendedName>
</protein>
<feature type="region of interest" description="Disordered" evidence="1">
    <location>
        <begin position="570"/>
        <end position="623"/>
    </location>
</feature>
<accession>A0A165QRY7</accession>
<dbReference type="SUPFAM" id="SSF88723">
    <property type="entry name" value="PIN domain-like"/>
    <property type="match status" value="1"/>
</dbReference>
<dbReference type="AlphaFoldDB" id="A0A165QRY7"/>
<dbReference type="GO" id="GO:0070034">
    <property type="term" value="F:telomerase RNA binding"/>
    <property type="evidence" value="ECO:0007669"/>
    <property type="project" value="TreeGrafter"/>
</dbReference>
<feature type="region of interest" description="Disordered" evidence="1">
    <location>
        <begin position="848"/>
        <end position="892"/>
    </location>
</feature>
<dbReference type="SUPFAM" id="SSF48452">
    <property type="entry name" value="TPR-like"/>
    <property type="match status" value="1"/>
</dbReference>
<dbReference type="InParanoid" id="A0A165QRY7"/>
<dbReference type="Pfam" id="PF13638">
    <property type="entry name" value="PIN_4"/>
    <property type="match status" value="1"/>
</dbReference>
<dbReference type="GO" id="GO:0042162">
    <property type="term" value="F:telomeric DNA binding"/>
    <property type="evidence" value="ECO:0007669"/>
    <property type="project" value="TreeGrafter"/>
</dbReference>
<feature type="compositionally biased region" description="Low complexity" evidence="1">
    <location>
        <begin position="135"/>
        <end position="155"/>
    </location>
</feature>
<organism evidence="3 4">
    <name type="scientific">Exidia glandulosa HHB12029</name>
    <dbReference type="NCBI Taxonomy" id="1314781"/>
    <lineage>
        <taxon>Eukaryota</taxon>
        <taxon>Fungi</taxon>
        <taxon>Dikarya</taxon>
        <taxon>Basidiomycota</taxon>
        <taxon>Agaricomycotina</taxon>
        <taxon>Agaricomycetes</taxon>
        <taxon>Auriculariales</taxon>
        <taxon>Exidiaceae</taxon>
        <taxon>Exidia</taxon>
    </lineage>
</organism>
<dbReference type="SMART" id="SM00670">
    <property type="entry name" value="PINc"/>
    <property type="match status" value="1"/>
</dbReference>
<dbReference type="GO" id="GO:0005697">
    <property type="term" value="C:telomerase holoenzyme complex"/>
    <property type="evidence" value="ECO:0007669"/>
    <property type="project" value="TreeGrafter"/>
</dbReference>
<dbReference type="PANTHER" id="PTHR15696:SF0">
    <property type="entry name" value="TELOMERASE-BINDING PROTEIN EST1A"/>
    <property type="match status" value="1"/>
</dbReference>
<gene>
    <name evidence="3" type="ORF">EXIGLDRAFT_709495</name>
</gene>
<feature type="region of interest" description="Disordered" evidence="1">
    <location>
        <begin position="1"/>
        <end position="20"/>
    </location>
</feature>
<feature type="compositionally biased region" description="Polar residues" evidence="1">
    <location>
        <begin position="41"/>
        <end position="55"/>
    </location>
</feature>
<dbReference type="Gene3D" id="3.40.50.1010">
    <property type="entry name" value="5'-nuclease"/>
    <property type="match status" value="1"/>
</dbReference>
<dbReference type="Proteomes" id="UP000077266">
    <property type="component" value="Unassembled WGS sequence"/>
</dbReference>
<dbReference type="PANTHER" id="PTHR15696">
    <property type="entry name" value="SMG-7 SUPPRESSOR WITH MORPHOLOGICAL EFFECT ON GENITALIA PROTEIN 7"/>
    <property type="match status" value="1"/>
</dbReference>
<feature type="compositionally biased region" description="Basic and acidic residues" evidence="1">
    <location>
        <begin position="71"/>
        <end position="80"/>
    </location>
</feature>
<feature type="compositionally biased region" description="Low complexity" evidence="1">
    <location>
        <begin position="26"/>
        <end position="40"/>
    </location>
</feature>
<sequence>MATEKHARSSSRKELDLADKMIAYQRRNAAASASRPRASRQTVPVTPHEQPSSSAPDPEEFSRRLKISSGRPRELYRPDVDPIPLRRSNDLQDAHSDNNSSNHVQQRSPRPPHAPAAAQHRQLFDPSRDDPLRFAKAQQSAQQHLQAVQQREQQQPKPSSSRHVADWMSVSSASVSSSGTSVLSSVLTLTSNTTGSTGSSPHQKTDDAGNSYIVQIKKLYRDLSSCEAKLSKDIYQEQEESKIVLKSRTPAQNVHNERILHMIADHKHFAEICHTFLTLTLSPLVPASVHAFPNRCNIPARLWAAIARPLEILRRMATSSSIALEHLSDFIYYSYGFYSSLYEEPLYAPFKAHWLEALGDLARYRMALAAHLAPSPTAAAGPESGGHTLASLPAPEPPAARIDASPSPSIGAAALATFELEPEREQWRNIARNWYGDGLRDQPGNGKLHHHIAMLCREDETLQSLYHYTKSMTTLHPFPTARESVLALFGPAVTSKRLLPEARTADLFVVLHGMLFTHIQLDDFDIVLARFLEKLQLDSIEEREWIMMGVTNLAAVLDYGRSSGVLRKTGAFGEKKEKETEKPRSGVKRKNEAPPVVVEEEDLSRRMEVDEPEEQEEPPLDIPSEAMMDETRDDDDLPISFSLALRLTFSTFSFVLRNPKHRRSPFSPSTLNPYIPMVFTFMSTMFRHPRALAAMERAIPWDEVAKFLAMTPRSVLNAEVEAGAKLTSGCEPSAEDWCLRGMEWLGRRVYERGFWGRAEKGGEMDVLLAQEVNFEPTDDGIIEDDSDEANHAAKDNAIGNARRWTRVCRAAGLIGRAVPGFEWDRQQRRWAVSGPLREKVEEWEAVERRRVEESNRRQGGAWSNGDEMDVDDDDDAQEVSDSSEDDDEDDEQVKALRVRRRYLRSLLQSAQQTTSLSSRRQRGHAHHAHLRVVPGYTVLIVDTNILLSSLPLFSGLVTSQKWTVVVPLAVVTELDGLVQNTSALGAAAKEALKFITASIRTHSTSLKVQTSKGNYLSSLVVRQEQVQFSKDEGSWDRNMDDLILRSALWQLEHWVDRSSLLSGASNSGAVADGASRVVLLTFDRNLRLKATSRQLDAANEKDMAAILAAAT</sequence>
<dbReference type="InterPro" id="IPR045153">
    <property type="entry name" value="Est1/Ebs1-like"/>
</dbReference>
<dbReference type="Pfam" id="PF10373">
    <property type="entry name" value="EST1_DNA_bind"/>
    <property type="match status" value="1"/>
</dbReference>
<feature type="compositionally biased region" description="Basic and acidic residues" evidence="1">
    <location>
        <begin position="87"/>
        <end position="96"/>
    </location>
</feature>
<dbReference type="EMBL" id="KV425882">
    <property type="protein sequence ID" value="KZW03995.1"/>
    <property type="molecule type" value="Genomic_DNA"/>
</dbReference>
<name>A0A165QRY7_EXIGL</name>
<dbReference type="GO" id="GO:0004540">
    <property type="term" value="F:RNA nuclease activity"/>
    <property type="evidence" value="ECO:0007669"/>
    <property type="project" value="UniProtKB-ARBA"/>
</dbReference>
<evidence type="ECO:0000313" key="3">
    <source>
        <dbReference type="EMBL" id="KZW03995.1"/>
    </source>
</evidence>
<proteinExistence type="predicted"/>
<feature type="compositionally biased region" description="Basic and acidic residues" evidence="1">
    <location>
        <begin position="1"/>
        <end position="19"/>
    </location>
</feature>